<gene>
    <name evidence="5" type="ORF">SAMN05444920_108354</name>
</gene>
<accession>A0A1H6EB85</accession>
<comment type="similarity">
    <text evidence="1">Belongs to the AfsR/DnrI/RedD regulatory family.</text>
</comment>
<feature type="domain" description="OmpR/PhoB-type" evidence="4">
    <location>
        <begin position="1"/>
        <end position="95"/>
    </location>
</feature>
<dbReference type="Proteomes" id="UP000236732">
    <property type="component" value="Unassembled WGS sequence"/>
</dbReference>
<dbReference type="EMBL" id="FNVT01000008">
    <property type="protein sequence ID" value="SEG94319.1"/>
    <property type="molecule type" value="Genomic_DNA"/>
</dbReference>
<name>A0A1H6EB85_9ACTN</name>
<evidence type="ECO:0000256" key="1">
    <source>
        <dbReference type="ARBA" id="ARBA00005820"/>
    </source>
</evidence>
<dbReference type="InterPro" id="IPR058852">
    <property type="entry name" value="HTH_77"/>
</dbReference>
<keyword evidence="6" id="KW-1185">Reference proteome</keyword>
<reference evidence="5 6" key="1">
    <citation type="submission" date="2016-10" db="EMBL/GenBank/DDBJ databases">
        <authorList>
            <person name="de Groot N.N."/>
        </authorList>
    </citation>
    <scope>NUCLEOTIDE SEQUENCE [LARGE SCALE GENOMIC DNA]</scope>
    <source>
        <strain evidence="5 6">CGMCC 4.7037</strain>
    </source>
</reference>
<dbReference type="Gene3D" id="3.40.50.300">
    <property type="entry name" value="P-loop containing nucleotide triphosphate hydrolases"/>
    <property type="match status" value="1"/>
</dbReference>
<evidence type="ECO:0000313" key="6">
    <source>
        <dbReference type="Proteomes" id="UP000236732"/>
    </source>
</evidence>
<dbReference type="GO" id="GO:0000160">
    <property type="term" value="P:phosphorelay signal transduction system"/>
    <property type="evidence" value="ECO:0007669"/>
    <property type="project" value="InterPro"/>
</dbReference>
<organism evidence="5 6">
    <name type="scientific">Nonomuraea solani</name>
    <dbReference type="NCBI Taxonomy" id="1144553"/>
    <lineage>
        <taxon>Bacteria</taxon>
        <taxon>Bacillati</taxon>
        <taxon>Actinomycetota</taxon>
        <taxon>Actinomycetes</taxon>
        <taxon>Streptosporangiales</taxon>
        <taxon>Streptosporangiaceae</taxon>
        <taxon>Nonomuraea</taxon>
    </lineage>
</organism>
<dbReference type="PANTHER" id="PTHR47691:SF3">
    <property type="entry name" value="HTH-TYPE TRANSCRIPTIONAL REGULATOR RV0890C-RELATED"/>
    <property type="match status" value="1"/>
</dbReference>
<feature type="DNA-binding region" description="OmpR/PhoB-type" evidence="3">
    <location>
        <begin position="1"/>
        <end position="95"/>
    </location>
</feature>
<dbReference type="PROSITE" id="PS51755">
    <property type="entry name" value="OMPR_PHOB"/>
    <property type="match status" value="1"/>
</dbReference>
<dbReference type="GO" id="GO:0003677">
    <property type="term" value="F:DNA binding"/>
    <property type="evidence" value="ECO:0007669"/>
    <property type="project" value="UniProtKB-UniRule"/>
</dbReference>
<dbReference type="Pfam" id="PF03704">
    <property type="entry name" value="BTAD"/>
    <property type="match status" value="1"/>
</dbReference>
<dbReference type="CDD" id="cd15831">
    <property type="entry name" value="BTAD"/>
    <property type="match status" value="1"/>
</dbReference>
<dbReference type="InterPro" id="IPR027417">
    <property type="entry name" value="P-loop_NTPase"/>
</dbReference>
<dbReference type="Gene3D" id="1.10.10.10">
    <property type="entry name" value="Winged helix-like DNA-binding domain superfamily/Winged helix DNA-binding domain"/>
    <property type="match status" value="1"/>
</dbReference>
<evidence type="ECO:0000259" key="4">
    <source>
        <dbReference type="PROSITE" id="PS51755"/>
    </source>
</evidence>
<protein>
    <submittedName>
        <fullName evidence="5">Predicted ATPase</fullName>
    </submittedName>
</protein>
<evidence type="ECO:0000256" key="3">
    <source>
        <dbReference type="PROSITE-ProRule" id="PRU01091"/>
    </source>
</evidence>
<dbReference type="SMART" id="SM01043">
    <property type="entry name" value="BTAD"/>
    <property type="match status" value="1"/>
</dbReference>
<dbReference type="SUPFAM" id="SSF48452">
    <property type="entry name" value="TPR-like"/>
    <property type="match status" value="3"/>
</dbReference>
<dbReference type="GO" id="GO:0006355">
    <property type="term" value="P:regulation of DNA-templated transcription"/>
    <property type="evidence" value="ECO:0007669"/>
    <property type="project" value="InterPro"/>
</dbReference>
<dbReference type="AlphaFoldDB" id="A0A1H6EB85"/>
<evidence type="ECO:0000313" key="5">
    <source>
        <dbReference type="EMBL" id="SEG94319.1"/>
    </source>
</evidence>
<dbReference type="PRINTS" id="PR00364">
    <property type="entry name" value="DISEASERSIST"/>
</dbReference>
<proteinExistence type="inferred from homology"/>
<dbReference type="SMART" id="SM00862">
    <property type="entry name" value="Trans_reg_C"/>
    <property type="match status" value="1"/>
</dbReference>
<dbReference type="SUPFAM" id="SSF46894">
    <property type="entry name" value="C-terminal effector domain of the bipartite response regulators"/>
    <property type="match status" value="1"/>
</dbReference>
<dbReference type="InterPro" id="IPR011990">
    <property type="entry name" value="TPR-like_helical_dom_sf"/>
</dbReference>
<keyword evidence="2 3" id="KW-0238">DNA-binding</keyword>
<evidence type="ECO:0000256" key="2">
    <source>
        <dbReference type="ARBA" id="ARBA00023125"/>
    </source>
</evidence>
<dbReference type="Pfam" id="PF00486">
    <property type="entry name" value="Trans_reg_C"/>
    <property type="match status" value="1"/>
</dbReference>
<dbReference type="SUPFAM" id="SSF52540">
    <property type="entry name" value="P-loop containing nucleoside triphosphate hydrolases"/>
    <property type="match status" value="1"/>
</dbReference>
<dbReference type="Pfam" id="PF25872">
    <property type="entry name" value="HTH_77"/>
    <property type="match status" value="1"/>
</dbReference>
<sequence length="1034" mass="110924">MGGRMRFGVLGPLAVWGPDGRPVQVVEVKVRALLADLLIHAGRPVSADRLIEDLWGGRPPANALAALRVKVSQLRRVLGGRELVVYQAPGYVLRVAPESVDAHLFEALLGRAQGSDDPGARAALLREALGLWRGGAYAEFADEPFARAAVARLDEQRLVAAEELADARLGLGEHGLVAAELAELVAGHPLRERLRALYVRALYRSGRQSEALAAYGDLRRRLAEELGLDPGPELTALHQAILEQDPALDAPARPRTNLPAPLTGLVGRDEAVTEVRALLRADRLVTLTGPGGVGKTRLALAAAAGLEGFDGGVWLVELAALRAGTPVVEVAEVIAGVLGLRDDVPADIMARLPAALQAGRTLLVLDNCEHVVDQVAELTARLLRAAPGLRVLATGQESLRIEGERLWTVPPLGRAAAMELFAKRADLPPRTDGDTAVAVAEICERLDGIPLALELAATRMRALTPRQLADRLDDRFRLLASGLRGAPARQQTLRAMIDWSWELLGADERVVLRRLAVHADGCTLEAAEEVCAEAGVDVLDTLARLVDRSLVVRAPGPRYRLLESVSVYCQERLAEAGELDGLRLRHLRHYADLAERVEPSLRGAGQRQALALLDAEAANLRAALETAIHAKAPAEALRLVNAMAWYWVLRGRLGEGQRAFEAALSLQDTGQRSARGQALAWSAGLRMLAGVPRIPDPTVYEAIDGPLERARARWFVGFALFGYDDLSASRALVETALATFRELGDRWGTAAALNVLARYAAMRGDLAALRRDGEQGLALFRELGDRWGEMRASENLSTLAEIVGDYERAAALRVEGLAMAEELGLWSAVSDALSRLGRIAMLTGDHARADDYHERARRLAVAQSNRPAEEFAELGLALGARRQGRLEEAERRLREWLDWVRDVAGDPGAALILAELGFVAEQRGDASGALELQSEALASARRVGDPRAIALALEGLAGARALEGRHEEAGLLLGQAAALRESVGAPLPPGERGDVDRITARVSGRDGFAAAMSRGAALSLDDALRQANIGPKIG</sequence>
<dbReference type="InterPro" id="IPR005158">
    <property type="entry name" value="BTAD"/>
</dbReference>
<dbReference type="InterPro" id="IPR036388">
    <property type="entry name" value="WH-like_DNA-bd_sf"/>
</dbReference>
<dbReference type="PANTHER" id="PTHR47691">
    <property type="entry name" value="REGULATOR-RELATED"/>
    <property type="match status" value="1"/>
</dbReference>
<dbReference type="InterPro" id="IPR016032">
    <property type="entry name" value="Sig_transdc_resp-reg_C-effctor"/>
</dbReference>
<dbReference type="Gene3D" id="1.25.40.10">
    <property type="entry name" value="Tetratricopeptide repeat domain"/>
    <property type="match status" value="2"/>
</dbReference>
<dbReference type="InterPro" id="IPR001867">
    <property type="entry name" value="OmpR/PhoB-type_DNA-bd"/>
</dbReference>